<reference evidence="1" key="1">
    <citation type="submission" date="2020-03" db="EMBL/GenBank/DDBJ databases">
        <title>The deep terrestrial virosphere.</title>
        <authorList>
            <person name="Holmfeldt K."/>
            <person name="Nilsson E."/>
            <person name="Simone D."/>
            <person name="Lopez-Fernandez M."/>
            <person name="Wu X."/>
            <person name="de Brujin I."/>
            <person name="Lundin D."/>
            <person name="Andersson A."/>
            <person name="Bertilsson S."/>
            <person name="Dopson M."/>
        </authorList>
    </citation>
    <scope>NUCLEOTIDE SEQUENCE</scope>
    <source>
        <strain evidence="1">TM448A05820</strain>
    </source>
</reference>
<gene>
    <name evidence="1" type="ORF">TM448A05820_0003</name>
</gene>
<dbReference type="EMBL" id="MT144538">
    <property type="protein sequence ID" value="QJA54788.1"/>
    <property type="molecule type" value="Genomic_DNA"/>
</dbReference>
<name>A0A6H2A4T8_9ZZZZ</name>
<accession>A0A6H2A4T8</accession>
<protein>
    <submittedName>
        <fullName evidence="1">Uncharacterized protein</fullName>
    </submittedName>
</protein>
<sequence length="85" mass="9718">MTPEYMTVRECNEMHEGYRKTARQTLLTLLAILVTVMLTLATTIGRTVVTNERQDSEIVRNTKDIGLINGKLDMILERLPSRPSR</sequence>
<evidence type="ECO:0000313" key="1">
    <source>
        <dbReference type="EMBL" id="QJA54788.1"/>
    </source>
</evidence>
<organism evidence="1">
    <name type="scientific">viral metagenome</name>
    <dbReference type="NCBI Taxonomy" id="1070528"/>
    <lineage>
        <taxon>unclassified sequences</taxon>
        <taxon>metagenomes</taxon>
        <taxon>organismal metagenomes</taxon>
    </lineage>
</organism>
<proteinExistence type="predicted"/>
<dbReference type="AlphaFoldDB" id="A0A6H2A4T8"/>